<dbReference type="InterPro" id="IPR029044">
    <property type="entry name" value="Nucleotide-diphossugar_trans"/>
</dbReference>
<dbReference type="SUPFAM" id="SSF53448">
    <property type="entry name" value="Nucleotide-diphospho-sugar transferases"/>
    <property type="match status" value="1"/>
</dbReference>
<comment type="caution">
    <text evidence="1">The sequence shown here is derived from an EMBL/GenBank/DDBJ whole genome shotgun (WGS) entry which is preliminary data.</text>
</comment>
<gene>
    <name evidence="1" type="ORF">DFH08DRAFT_719601</name>
</gene>
<evidence type="ECO:0000313" key="1">
    <source>
        <dbReference type="EMBL" id="KAJ7308732.1"/>
    </source>
</evidence>
<organism evidence="1 2">
    <name type="scientific">Mycena albidolilacea</name>
    <dbReference type="NCBI Taxonomy" id="1033008"/>
    <lineage>
        <taxon>Eukaryota</taxon>
        <taxon>Fungi</taxon>
        <taxon>Dikarya</taxon>
        <taxon>Basidiomycota</taxon>
        <taxon>Agaricomycotina</taxon>
        <taxon>Agaricomycetes</taxon>
        <taxon>Agaricomycetidae</taxon>
        <taxon>Agaricales</taxon>
        <taxon>Marasmiineae</taxon>
        <taxon>Mycenaceae</taxon>
        <taxon>Mycena</taxon>
    </lineage>
</organism>
<reference evidence="1" key="1">
    <citation type="submission" date="2023-03" db="EMBL/GenBank/DDBJ databases">
        <title>Massive genome expansion in bonnet fungi (Mycena s.s.) driven by repeated elements and novel gene families across ecological guilds.</title>
        <authorList>
            <consortium name="Lawrence Berkeley National Laboratory"/>
            <person name="Harder C.B."/>
            <person name="Miyauchi S."/>
            <person name="Viragh M."/>
            <person name="Kuo A."/>
            <person name="Thoen E."/>
            <person name="Andreopoulos B."/>
            <person name="Lu D."/>
            <person name="Skrede I."/>
            <person name="Drula E."/>
            <person name="Henrissat B."/>
            <person name="Morin E."/>
            <person name="Kohler A."/>
            <person name="Barry K."/>
            <person name="LaButti K."/>
            <person name="Morin E."/>
            <person name="Salamov A."/>
            <person name="Lipzen A."/>
            <person name="Mereny Z."/>
            <person name="Hegedus B."/>
            <person name="Baldrian P."/>
            <person name="Stursova M."/>
            <person name="Weitz H."/>
            <person name="Taylor A."/>
            <person name="Grigoriev I.V."/>
            <person name="Nagy L.G."/>
            <person name="Martin F."/>
            <person name="Kauserud H."/>
        </authorList>
    </citation>
    <scope>NUCLEOTIDE SEQUENCE</scope>
    <source>
        <strain evidence="1">CBHHK002</strain>
    </source>
</reference>
<sequence>MLQKLEVAEYPLLQADQGFLNLYFSGTCMCLPYIYNVNLVIKDRSPILWHQLTDEMRVVYYITMKPFIYEAQSSNAMLTPEEIEETMDKSKRQADRFYQEEVGWWRTAYQKMMSDHGHVMRQCYKS</sequence>
<dbReference type="Gene3D" id="3.90.550.10">
    <property type="entry name" value="Spore Coat Polysaccharide Biosynthesis Protein SpsA, Chain A"/>
    <property type="match status" value="1"/>
</dbReference>
<evidence type="ECO:0000313" key="2">
    <source>
        <dbReference type="Proteomes" id="UP001218218"/>
    </source>
</evidence>
<protein>
    <submittedName>
        <fullName evidence="1">Uncharacterized protein</fullName>
    </submittedName>
</protein>
<name>A0AAD7EBV2_9AGAR</name>
<proteinExistence type="predicted"/>
<accession>A0AAD7EBV2</accession>
<dbReference type="Proteomes" id="UP001218218">
    <property type="component" value="Unassembled WGS sequence"/>
</dbReference>
<keyword evidence="2" id="KW-1185">Reference proteome</keyword>
<dbReference type="EMBL" id="JARIHO010000084">
    <property type="protein sequence ID" value="KAJ7308732.1"/>
    <property type="molecule type" value="Genomic_DNA"/>
</dbReference>
<dbReference type="AlphaFoldDB" id="A0AAD7EBV2"/>